<comment type="caution">
    <text evidence="1">The sequence shown here is derived from an EMBL/GenBank/DDBJ whole genome shotgun (WGS) entry which is preliminary data.</text>
</comment>
<evidence type="ECO:0000313" key="2">
    <source>
        <dbReference type="Proteomes" id="UP000481153"/>
    </source>
</evidence>
<dbReference type="EMBL" id="VJMJ01000063">
    <property type="protein sequence ID" value="KAF0739604.1"/>
    <property type="molecule type" value="Genomic_DNA"/>
</dbReference>
<proteinExistence type="predicted"/>
<name>A0A6G0XHC9_9STRA</name>
<dbReference type="AlphaFoldDB" id="A0A6G0XHC9"/>
<sequence length="210" mass="22986">MRRLVDRIDALPLGSSQLIEVPVQEIPFTIVLTKTALFLQGVSKSNQKLDLNSGRYSLMIVKLFSISNPVFDPLESLVVLVKIENKVHGFKSLRVLKTINGNETHQSMVDATKSYPGLVGLVQHQMCVSYNDMGASKCGSIILPPGVAASLVVDPLKTKDKTTTMPSCKHPDIIGMVYSIMDVDKANYYCASDPTSIGDLLAFENWLVVS</sequence>
<gene>
    <name evidence="1" type="ORF">Ae201684_004780</name>
</gene>
<organism evidence="1 2">
    <name type="scientific">Aphanomyces euteiches</name>
    <dbReference type="NCBI Taxonomy" id="100861"/>
    <lineage>
        <taxon>Eukaryota</taxon>
        <taxon>Sar</taxon>
        <taxon>Stramenopiles</taxon>
        <taxon>Oomycota</taxon>
        <taxon>Saprolegniomycetes</taxon>
        <taxon>Saprolegniales</taxon>
        <taxon>Verrucalvaceae</taxon>
        <taxon>Aphanomyces</taxon>
    </lineage>
</organism>
<dbReference type="Proteomes" id="UP000481153">
    <property type="component" value="Unassembled WGS sequence"/>
</dbReference>
<accession>A0A6G0XHC9</accession>
<dbReference type="VEuPathDB" id="FungiDB:AeMF1_017928"/>
<protein>
    <submittedName>
        <fullName evidence="1">Uncharacterized protein</fullName>
    </submittedName>
</protein>
<evidence type="ECO:0000313" key="1">
    <source>
        <dbReference type="EMBL" id="KAF0739604.1"/>
    </source>
</evidence>
<keyword evidence="2" id="KW-1185">Reference proteome</keyword>
<reference evidence="1 2" key="1">
    <citation type="submission" date="2019-07" db="EMBL/GenBank/DDBJ databases">
        <title>Genomics analysis of Aphanomyces spp. identifies a new class of oomycete effector associated with host adaptation.</title>
        <authorList>
            <person name="Gaulin E."/>
        </authorList>
    </citation>
    <scope>NUCLEOTIDE SEQUENCE [LARGE SCALE GENOMIC DNA]</scope>
    <source>
        <strain evidence="1 2">ATCC 201684</strain>
    </source>
</reference>